<keyword evidence="1" id="KW-0732">Signal</keyword>
<dbReference type="AlphaFoldDB" id="A0A3B6QMK0"/>
<dbReference type="PRINTS" id="PR00837">
    <property type="entry name" value="V5TPXLIKE"/>
</dbReference>
<dbReference type="FunFam" id="3.40.33.10:FF:000004">
    <property type="entry name" value="CAP, cysteine-rich secretory protein, antigen 5"/>
    <property type="match status" value="1"/>
</dbReference>
<dbReference type="SMART" id="SM00198">
    <property type="entry name" value="SCP"/>
    <property type="match status" value="1"/>
</dbReference>
<reference evidence="3" key="1">
    <citation type="submission" date="2018-08" db="EMBL/GenBank/DDBJ databases">
        <authorList>
            <person name="Rossello M."/>
        </authorList>
    </citation>
    <scope>NUCLEOTIDE SEQUENCE [LARGE SCALE GENOMIC DNA]</scope>
    <source>
        <strain evidence="3">cv. Chinese Spring</strain>
    </source>
</reference>
<dbReference type="Gramene" id="TraesJAG6D03G03760640.1">
    <property type="protein sequence ID" value="TraesJAG6D03G03760640.1.CDS1"/>
    <property type="gene ID" value="TraesJAG6D03G03760640"/>
</dbReference>
<evidence type="ECO:0000256" key="1">
    <source>
        <dbReference type="SAM" id="SignalP"/>
    </source>
</evidence>
<dbReference type="Gramene" id="TraesLAC6D03G03728440.1">
    <property type="protein sequence ID" value="TraesLAC6D03G03728440.1.CDS1"/>
    <property type="gene ID" value="TraesLAC6D03G03728440"/>
</dbReference>
<dbReference type="GO" id="GO:0005615">
    <property type="term" value="C:extracellular space"/>
    <property type="evidence" value="ECO:0000318"/>
    <property type="project" value="GO_Central"/>
</dbReference>
<dbReference type="Gramene" id="TraesCLE_scaffold_083551_01G000200.1">
    <property type="protein sequence ID" value="TraesCLE_scaffold_083551_01G000200.1"/>
    <property type="gene ID" value="TraesCLE_scaffold_083551_01G000200"/>
</dbReference>
<proteinExistence type="predicted"/>
<dbReference type="Gramene" id="TraesNOR6D03G03818550.1">
    <property type="protein sequence ID" value="TraesNOR6D03G03818550.1.CDS1"/>
    <property type="gene ID" value="TraesNOR6D03G03818550"/>
</dbReference>
<protein>
    <recommendedName>
        <fullName evidence="2">SCP domain-containing protein</fullName>
    </recommendedName>
</protein>
<keyword evidence="4" id="KW-1185">Reference proteome</keyword>
<gene>
    <name evidence="3" type="primary">LOC123141959</name>
</gene>
<dbReference type="Gramene" id="TraesJUL6D03G03809970.1">
    <property type="protein sequence ID" value="TraesJUL6D03G03809970.1.CDS1"/>
    <property type="gene ID" value="TraesJUL6D03G03809970"/>
</dbReference>
<dbReference type="Gramene" id="TraesMAC6D03G03776070.1">
    <property type="protein sequence ID" value="TraesMAC6D03G03776070.1.CDS1"/>
    <property type="gene ID" value="TraesMAC6D03G03776070"/>
</dbReference>
<dbReference type="SUPFAM" id="SSF55797">
    <property type="entry name" value="PR-1-like"/>
    <property type="match status" value="1"/>
</dbReference>
<dbReference type="Pfam" id="PF00188">
    <property type="entry name" value="CAP"/>
    <property type="match status" value="1"/>
</dbReference>
<sequence>MPPPRRCVPVMAAALLVLAAVILLAADGADAARGHRKAGGGISQQAWRFLASHNAVRRAVGVRALAWDGGLERYARDYARARARAGCALVHSHGRYGENLFRGSGVGGGGGWTPEAVVAAWVVKERAMYDARYNACRGARGACGHYTQIVWRKTTRVGCATAICAGGRGTFAACAYDPPGNYAGVRPY</sequence>
<evidence type="ECO:0000313" key="4">
    <source>
        <dbReference type="Proteomes" id="UP000019116"/>
    </source>
</evidence>
<dbReference type="Gramene" id="TraesCAD_scaffold_129736_01G000100.1">
    <property type="protein sequence ID" value="TraesCAD_scaffold_129736_01G000100.1"/>
    <property type="gene ID" value="TraesCAD_scaffold_129736_01G000100"/>
</dbReference>
<dbReference type="Proteomes" id="UP000019116">
    <property type="component" value="Chromosome 6D"/>
</dbReference>
<dbReference type="Gramene" id="TraesRN6D0100809400.1">
    <property type="protein sequence ID" value="TraesRN6D0100809400.1"/>
    <property type="gene ID" value="TraesRN6D0100809400"/>
</dbReference>
<dbReference type="Gramene" id="TraesCS6D02G327500.1">
    <property type="protein sequence ID" value="TraesCS6D02G327500.1.cds1"/>
    <property type="gene ID" value="TraesCS6D02G327500"/>
</dbReference>
<dbReference type="Gramene" id="TraesCS6D03G0765000.1">
    <property type="protein sequence ID" value="TraesCS6D03G0765000.1.CDS1"/>
    <property type="gene ID" value="TraesCS6D03G0765000"/>
</dbReference>
<dbReference type="STRING" id="4565.A0A3B6QMK0"/>
<organism evidence="3">
    <name type="scientific">Triticum aestivum</name>
    <name type="common">Wheat</name>
    <dbReference type="NCBI Taxonomy" id="4565"/>
    <lineage>
        <taxon>Eukaryota</taxon>
        <taxon>Viridiplantae</taxon>
        <taxon>Streptophyta</taxon>
        <taxon>Embryophyta</taxon>
        <taxon>Tracheophyta</taxon>
        <taxon>Spermatophyta</taxon>
        <taxon>Magnoliopsida</taxon>
        <taxon>Liliopsida</taxon>
        <taxon>Poales</taxon>
        <taxon>Poaceae</taxon>
        <taxon>BOP clade</taxon>
        <taxon>Pooideae</taxon>
        <taxon>Triticodae</taxon>
        <taxon>Triticeae</taxon>
        <taxon>Triticinae</taxon>
        <taxon>Triticum</taxon>
    </lineage>
</organism>
<dbReference type="Gramene" id="TraesPARA_EIv1.0_2138430.1">
    <property type="protein sequence ID" value="TraesPARA_EIv1.0_2138430.1.CDS1"/>
    <property type="gene ID" value="TraesPARA_EIv1.0_2138430"/>
</dbReference>
<dbReference type="Gramene" id="TraesROB_scaffold_075345_01G000200.1">
    <property type="protein sequence ID" value="TraesROB_scaffold_075345_01G000200.1"/>
    <property type="gene ID" value="TraesROB_scaffold_075345_01G000200"/>
</dbReference>
<dbReference type="Gramene" id="TraesARI6D03G03742300.1">
    <property type="protein sequence ID" value="TraesARI6D03G03742300.1.CDS1"/>
    <property type="gene ID" value="TraesARI6D03G03742300"/>
</dbReference>
<reference evidence="3" key="2">
    <citation type="submission" date="2018-10" db="UniProtKB">
        <authorList>
            <consortium name="EnsemblPlants"/>
        </authorList>
    </citation>
    <scope>IDENTIFICATION</scope>
</reference>
<dbReference type="Gramene" id="TraesKAR6D01G0326420.1">
    <property type="protein sequence ID" value="cds.TraesKAR6D01G0326420.1"/>
    <property type="gene ID" value="TraesKAR6D01G0326420"/>
</dbReference>
<feature type="domain" description="SCP" evidence="2">
    <location>
        <begin position="44"/>
        <end position="184"/>
    </location>
</feature>
<dbReference type="Gramene" id="TraesSTA6D03G03770930.1">
    <property type="protein sequence ID" value="TraesSTA6D03G03770930.1.CDS1"/>
    <property type="gene ID" value="TraesSTA6D03G03770930"/>
</dbReference>
<evidence type="ECO:0000259" key="2">
    <source>
        <dbReference type="SMART" id="SM00198"/>
    </source>
</evidence>
<dbReference type="InterPro" id="IPR018244">
    <property type="entry name" value="Allrgn_V5/Tpx1_CS"/>
</dbReference>
<dbReference type="OMA" id="KAVGCAM"/>
<dbReference type="PROSITE" id="PS01009">
    <property type="entry name" value="CRISP_1"/>
    <property type="match status" value="1"/>
</dbReference>
<dbReference type="Gene3D" id="3.40.33.10">
    <property type="entry name" value="CAP"/>
    <property type="match status" value="1"/>
</dbReference>
<dbReference type="OrthoDB" id="674273at2759"/>
<dbReference type="Gramene" id="TraesLDM6D03G03781710.1">
    <property type="protein sequence ID" value="TraesLDM6D03G03781710.1.CDS1"/>
    <property type="gene ID" value="TraesLDM6D03G03781710"/>
</dbReference>
<dbReference type="InterPro" id="IPR001283">
    <property type="entry name" value="CRISP-related"/>
</dbReference>
<dbReference type="RefSeq" id="XP_044416939.1">
    <property type="nucleotide sequence ID" value="XM_044561004.1"/>
</dbReference>
<feature type="chain" id="PRO_5043179619" description="SCP domain-containing protein" evidence="1">
    <location>
        <begin position="32"/>
        <end position="188"/>
    </location>
</feature>
<accession>A0A3B6QMK0</accession>
<dbReference type="GeneID" id="123141959"/>
<dbReference type="Gramene" id="TraesSYM6D03G03725660.1">
    <property type="protein sequence ID" value="TraesSYM6D03G03725660.1.CDS1"/>
    <property type="gene ID" value="TraesSYM6D03G03725660"/>
</dbReference>
<dbReference type="Gramene" id="TraesWEE_scaffold_140667_01G000200.1">
    <property type="protein sequence ID" value="TraesWEE_scaffold_140667_01G000200.1"/>
    <property type="gene ID" value="TraesWEE_scaffold_140667_01G000200"/>
</dbReference>
<name>A0A3B6QMK0_WHEAT</name>
<dbReference type="EnsemblPlants" id="TraesCS6D02G327500.1">
    <property type="protein sequence ID" value="TraesCS6D02G327500.1.cds1"/>
    <property type="gene ID" value="TraesCS6D02G327500"/>
</dbReference>
<dbReference type="SMR" id="A0A3B6QMK0"/>
<dbReference type="InterPro" id="IPR035940">
    <property type="entry name" value="CAP_sf"/>
</dbReference>
<evidence type="ECO:0000313" key="3">
    <source>
        <dbReference type="EnsemblPlants" id="TraesCS6D02G327500.1.cds1"/>
    </source>
</evidence>
<dbReference type="InterPro" id="IPR014044">
    <property type="entry name" value="CAP_dom"/>
</dbReference>
<dbReference type="PANTHER" id="PTHR10334">
    <property type="entry name" value="CYSTEINE-RICH SECRETORY PROTEIN-RELATED"/>
    <property type="match status" value="1"/>
</dbReference>
<feature type="signal peptide" evidence="1">
    <location>
        <begin position="1"/>
        <end position="31"/>
    </location>
</feature>